<reference evidence="4" key="1">
    <citation type="journal article" date="2013" name="Genome Announc.">
        <title>Draft genome sequence of the ascomycete Phaeoacremonium aleophilum strain UCR-PA7, a causal agent of the esca disease complex in grapevines.</title>
        <authorList>
            <person name="Blanco-Ulate B."/>
            <person name="Rolshausen P."/>
            <person name="Cantu D."/>
        </authorList>
    </citation>
    <scope>NUCLEOTIDE SEQUENCE [LARGE SCALE GENOMIC DNA]</scope>
    <source>
        <strain evidence="4">UCR-PA7</strain>
    </source>
</reference>
<protein>
    <submittedName>
        <fullName evidence="3">Uncharacterized protein</fullName>
    </submittedName>
</protein>
<dbReference type="HOGENOM" id="CLU_102629_0_0_1"/>
<name>R8BA31_PHAM7</name>
<dbReference type="RefSeq" id="XP_007919060.1">
    <property type="nucleotide sequence ID" value="XM_007920869.1"/>
</dbReference>
<dbReference type="AlphaFoldDB" id="R8BA31"/>
<keyword evidence="2" id="KW-0472">Membrane</keyword>
<feature type="transmembrane region" description="Helical" evidence="2">
    <location>
        <begin position="12"/>
        <end position="34"/>
    </location>
</feature>
<dbReference type="KEGG" id="tmn:UCRPA7_8355"/>
<feature type="region of interest" description="Disordered" evidence="1">
    <location>
        <begin position="156"/>
        <end position="176"/>
    </location>
</feature>
<evidence type="ECO:0000313" key="4">
    <source>
        <dbReference type="Proteomes" id="UP000014074"/>
    </source>
</evidence>
<feature type="transmembrane region" description="Helical" evidence="2">
    <location>
        <begin position="43"/>
        <end position="68"/>
    </location>
</feature>
<keyword evidence="4" id="KW-1185">Reference proteome</keyword>
<organism evidence="3 4">
    <name type="scientific">Phaeoacremonium minimum (strain UCR-PA7)</name>
    <name type="common">Esca disease fungus</name>
    <name type="synonym">Togninia minima</name>
    <dbReference type="NCBI Taxonomy" id="1286976"/>
    <lineage>
        <taxon>Eukaryota</taxon>
        <taxon>Fungi</taxon>
        <taxon>Dikarya</taxon>
        <taxon>Ascomycota</taxon>
        <taxon>Pezizomycotina</taxon>
        <taxon>Sordariomycetes</taxon>
        <taxon>Sordariomycetidae</taxon>
        <taxon>Togniniales</taxon>
        <taxon>Togniniaceae</taxon>
        <taxon>Phaeoacremonium</taxon>
    </lineage>
</organism>
<feature type="transmembrane region" description="Helical" evidence="2">
    <location>
        <begin position="80"/>
        <end position="109"/>
    </location>
</feature>
<dbReference type="Proteomes" id="UP000014074">
    <property type="component" value="Unassembled WGS sequence"/>
</dbReference>
<dbReference type="EMBL" id="KB933360">
    <property type="protein sequence ID" value="EON96136.1"/>
    <property type="molecule type" value="Genomic_DNA"/>
</dbReference>
<dbReference type="OrthoDB" id="4502894at2759"/>
<evidence type="ECO:0000256" key="1">
    <source>
        <dbReference type="SAM" id="MobiDB-lite"/>
    </source>
</evidence>
<dbReference type="GeneID" id="19329197"/>
<dbReference type="eggNOG" id="ENOG502SUW6">
    <property type="taxonomic scope" value="Eukaryota"/>
</dbReference>
<sequence>MDMDLSWVYPVSSAIATTFTTTFAVLSTITIYALRIVIWPISILYGAFLVVFAPVIYTLQFLFAPVFYFMSLVPNLKPLYIYFGSAAFVGIVAGLMLQLTSTTFVSLFSMDQGQDESMRYPRRLEARLSMKLLDDASSQDSDWQWLDKAAHPNMKRKRRAPGLTAQTILEEDDDSE</sequence>
<proteinExistence type="predicted"/>
<accession>R8BA31</accession>
<gene>
    <name evidence="3" type="ORF">UCRPA7_8355</name>
</gene>
<keyword evidence="2" id="KW-1133">Transmembrane helix</keyword>
<evidence type="ECO:0000256" key="2">
    <source>
        <dbReference type="SAM" id="Phobius"/>
    </source>
</evidence>
<evidence type="ECO:0000313" key="3">
    <source>
        <dbReference type="EMBL" id="EON96136.1"/>
    </source>
</evidence>
<keyword evidence="2" id="KW-0812">Transmembrane</keyword>